<protein>
    <submittedName>
        <fullName evidence="6">Non-ribosomal peptide synthase/polyketide synthase</fullName>
    </submittedName>
</protein>
<evidence type="ECO:0000256" key="3">
    <source>
        <dbReference type="ARBA" id="ARBA00022553"/>
    </source>
</evidence>
<name>A0ABT4AAM6_9BACT</name>
<dbReference type="NCBIfam" id="NF003417">
    <property type="entry name" value="PRK04813.1"/>
    <property type="match status" value="7"/>
</dbReference>
<dbReference type="InterPro" id="IPR023213">
    <property type="entry name" value="CAT-like_dom_sf"/>
</dbReference>
<dbReference type="SMART" id="SM00824">
    <property type="entry name" value="PKS_TE"/>
    <property type="match status" value="1"/>
</dbReference>
<sequence>MSDTKRKLADLTPEQRALLMRQLKQKGAKSTSSHPPLTRRPQDGAPPPLSFSQQRLWFLDQLEPGSAAYNMPVALQLDGALRVDALERALTELVRRHESLRTTFQAHQDNPVQVISPPTPVVLPVTDVSSREDRAAEVRRRVEREAATGFDLVRGPLLRGSLLRLGERQHVLLLNMHHIVSDGWSMDVLVREVATLYAAFSAGQPSPLPELPAQYADYSVWQRSWLQGETLDAQLSWWRKQLEGAPAALELPTDFQRPSVQSFRGAAVPVRLSRPVSESLKALCQKEGVTPFMALLAAYQLLLSRYSGQDDITIGSPIAGRRMVELEGLIGFFVNTLALRTRLEGNPSFRQVLARVKETTLGAFAHQDIPFEKLVEELAPARTLGRSPLFQVMFALQNMPQQELQLPGFSLRPYPLDGVSARFDLELIISEGADGFSGELIYRSDLYSKATAEQLSRHFATLLEGLVSQPELPFHHLPLLSSEERQKVLVDWNHSPSSYPRDATINDVFERQVASTPDAIALEFGEQRLTYRQLDEASNRLAHVLRARGVGPDSRVALALDRSLELIISLLGILKAGGAYVPLDTSYPRERLSFMLEDAQPALLVTTREQLSRLPADGLPTLLIEESTEALAKAPSTAPRSGITPRNLAYIDFTSGSTGRPKGVCIEHSSVLRTVLDARYAEVSAQQSFLLIAPISFDASTLEVWGPLLNGGRLVVFPPHSPSDLQELAGVLQRHSVTTLHLTSGLFTQMVDGNLDGLRGVRQLLTGGDVVSSPHVRRVLEQLRIPVTACYGPTEGTLFTSCFRMTEPSQVPASVPIGTPISGTQVYLLDSHLQPVPPGTPGELFISGDGLARGYLQQPALTAERFLPNPFSSTPGSRLYRTGDLARHRADGVLEFLGRADFQVKIRGFRIELGEVEAALLSHPEVREAIVIAREDSPGNKRLVGYVTGKSDALDTLSLRSYLQQRLPEYMVPSALMALEALPLTPNGKVDRKALPAPEARPEFRPFVPPSTPTEVRLASLWCELLGLTQVSALDDFFELGGHSLLATRLVSRIRSTFEVELPLRALFEASTLSALSQRLDAALQAGQGVSLPPLTRAPRTDALPLSFAQQRLWFLDQLEPGSSAYNMPAALRLSGSLHVSSLQLSLSELLRRHESLRTTFKSVQDNPVQVISDVPVSLLQIVDLSGLPADSREAEAQRLAEQEARKAFDLANGPLLRATLVRMSDSEHVLLLTMHHIVSDGWSMGVLVREVAALYEAFSAGRPSPLPELPVQYADYAVWQRGWLQGEALDAQLSWWRKHLEGAPTALELPTDFQRPSVQSFRGAAVPVQLSRPVSEALKALCQKEGVTPFMALLAAYQLLLSRYSGQDDITVGSAIAGRRVAELEGLIGFFVNTLALRTRMEGNPSFRQVLARVKETTLGAFAHQDIPFEKLVEEVAPARTLGRSPLFQVMFALQNTPAPHLALPDLTIDSLSVEGTTARFELELNLAEAPEGFSGTLTYNQDLFSAATAEQLSRHFATLLEGLVSQPELPFHHLPLLSSEERQKVLVDWNHSPSSYPRDATINDVFERQVASTPDAIALEFGEQRLTYRQLDEASNRLAHVLRARGVGSDSRVALALDRSLELIISLLGILKAGGAYVPLDTSYPRERLSFMLEDAQPALLVTTREQLSRLPADGLPTLLIEESTEALAKAPSTAPRSGISPRNLAYIDFTSGSTGRPKGVCIEHSSVLRTVLDARYAEVSAQQSFLLIAPISFDASTLEVWGPLLNGGRLVVFPPHSPSDLQELAGVLQRHSVTTLHLTSGLFTQMVDGNLDGLRGVRQLLTGGDVVSSPHVRRVLEQLRIPVTACYGPTEGTLFTSCFRMTEPSQVPASVPIGTPISGTLVYLLDSHLQPVPPGTPGELFISGDGLARGYLQQPALTAERFLPNPFSSTPGSRLYRTGDLARHRADGVLEFLGRADFQVKIRGFRIELGEVEAALLSHPEVREAIVIAREDSPGNKRLVGYVTGKSDALDTLSLRAFLQQRLPEYMVPSALMALEALPLTPNGKVDRKALPAPEARPEFRPFVPPSTPTEVRLASLWCELLGLTQVSALDDFFELGGHSLLATRLVSRIRSTFEVELPLRALFEASTLSALSQRLDAALLAGQGVSLPPFTRAPRTDALPLSFAQQRLWFLDQLEPGSSAYNMPTALRLSGSLHVSSLQLSLSELVRRHESLRTTFKSVQDNPVQVISDVPVSLLQIVDLSGLPTDSREAEAQRLAEQEARKAFDLANGPLLRATLVRLSDSEHVLLLTMHHIVSDGWSMGVLVREVAALYEAFSTGRPSPLPELPVQYADYSVWQRGWLQGEALDAQLSWWRKHLEGAPTALELPTDFQRPSVQTFRGALVPVQLSRSVSDALKTLCQKEGVTPFMALLAAYQLLLSRYSGQDDITVGSAIAGRRVAELEGLIGFFVNTLALRTRMEGNPSFRQMLARVKETTLGAFAYQDIPFEKLVEKLAPVRTLGRTPLFQVMFALQNNAAPHLALPNLTIDSLPFESTTARFELELNLAEGPGGFSGVLIYNQDLFSAATAERLSRHFATLLEGLVSQPELPFHHLPLLSSEERQKVLVEWNHSPSSYPRDATIIDVFERQVASTPDAIALEFGEQRLSYRQLDEAANRLAHVLRARGVGPDSRVALALDRSLELIISLLGILKAGGAYVPLDTSYPRERLSFMLEDAQPALLVTTREQLSRLPADGLPTLLIEESTEALAKAPGTSPRSGITPRNLAYIDFTSGSTGRPKGVCIEHSSVLRTVLDARYAEVSAQQSFLLIAPISFDASTLEVWGPLLNGGRLVVFPPHSPSDLQELAGILQRHSVTTLHLTSGLFTQMVDGNLDGLRGVRQLLTGGDVVSSPHVRRVLEQLRIPVTACYGPTEGTLFTSCFRMTEPSHVSASVPIGTPISGTQVYLLDSHLQPVPPGTPGELFISGDGLARGYLQQPALTAERFLPNPFSSAPGSRLYRTGDLARHRSDGVLEFLGRADFQVKIRGFRIELGEVEAALLSHPEVREAIVIAREDSPGNKRLVGYVTGKSDALDTLSLRSYLQQRLPEYMVPSALMALEALPLTPNGKVDRKALPAPEARPEFRPFVPPSSPTEVRLASLWCELLGLTQVSALDDFFELGGHSLLATRLVSRIRSSFEVELPLRALFEASTLSALSQRLDAALLAGQGVSLPPLTRAPRTDALPLSFAQQRLWFLDQLEPGSSAYNMPAALRLSGSLHVSSLQRSLSELLRRHESLRTSFRDTDGQPTQLISPAEAFSLPVVDLSAHASQEAETRRLAEQDARAPFDLSRGPMLRATLVRLSDSEHVLLLNMHHIASDGWSMGVLVREVAALYEAFCAGRPSPLPELPVQYADYSVWQRSWLQGEALDAQLAWWRKHLEGAPAMLELPTDRPRPAARSYRGAVQMVTLSRELSESLRALGRREGVTPFMLLLAAFQVLLSRYSGQDDISVGSPIAGRRVAELEGLIGFFVNTLVLRTRLSGGSSFREVLARVKESTLGAFAHQDIPFEKLVEELSPERSLGHSPLFQVMFALANVPTGEFQLPGLTLRQEEQGSTTTKFDLSFTLGESPDGFGGTLTYNTDLFDAATAARMMRHFQVLLETIAARPDTALREIPLLTSEERQQVLVDWNDTRAEFPREATLHSLVQAQARRTPEATALVSESGSLTYRQLTEASTRLALHLRSLGVGPGTHVALCLERSLELLVSLLAIIEAGAAWVPLDPEYPSERLAFMLEDSGAKLLLTRSALLQALPSTQAQVLRLDSLDALNALPPPPQGTTLPQPEATRPAYVIYTSGSTGRPKGVQVAHRSAVNHLHWRQREYPMGPQDAFLQKASFSFDISVWEMFAPLLAGARLVLARPGGQRDPEYLVQTVIRHGITHLHFGPAPLSAFLQTTDIEGCQSLRFVFCGGEPLTHELHARFLSKLSAQLVHQYGPTEACIDCTAWVCPSHAVSTLPIGRPISNTQAYVVDASLQPVPVGVPGELLIGGEGVALGYLGRPELTSERFITDPFSTTPGARLYRTGDKVRWLADGTIEYLGRFDSQVKLRGFRIELGELESVLLQHASVRQAVALVREDAPGDRRLVAYVTGTLSDVSELRAFLQQRLPEYMVPSAIVHLETLPLNPNGKVERKALPVPEASALSRKVSRAPSTEAERALAAIWAEVLRVESVGAEEDFFSLGGHSLLATQVISRIRSSLGVELPLRTLFEAPTVAGLAERVQSASRTRAPALKPAARGGPLPLSFAQQRLWFLDQLEPGSTVYNMPSALRLSGRLSASALARALEALVLRHEALRTTFQAGEDGPVQVVSATPLSALHTVDLGALPGSEREAEVYRLAEEEARRPFDLTHGPLFRAALLRLSDTEHVLLLTLHHIVSDGWSNAILVRELAALYESFITGQQARLPALPVQYADYSVWQRDWLRGSVLQQQVDYWKQQLSGAPTALELPTDKPRPAMQSYRGASVPVHVSQALSESLKALCQKEGATPFMVLLAAFQVLLSRYSGQDDISVGSPIAGRTRAETEGLIGFFINTLVLRSHLSDGASFRELLSQVRTTTLAAYEHQDVPFEKLVEVLQPTRDLSRSALFQVMFILQNAPSGEFQLPGLTLRPVEHDGGATAKFELSLTLGEGPDGFGGALTYNTDLFEEATAARMMRQFQVLLEAIAAQPDTALRDLALIGKDEERLLLETWNPPGELPKDGSLLHTRLEAQARLTPSALAVADGTRSFTYDELMRRSNRLARHLRSLGVGPEVRVGVCLRRTVDLPVALLAVLKAGGTYAPLDPDYPSERLGYLLEDSCSALVISERSLLSALPQSRPQTLLLEELDAVLAAQSDEPLPASADAENLAYLIYTSGSTGRPKGVAITHRSAALFITWALEVFPPDELQGVLAATSVCFDLSIFELFVPLSCGGRVFVVPNALHLPSFSRRDEVTLVNTVPSAIAELVRTGGLPRSVRVVNLAGEALPKRTVDALYALGHLERVLNLYGPSEDTTYSTFDEVPRNELRGPTIGRPLENTQAYVLDRHLRLVPLGVPGELYLAGDGLARGYLLRPELTAERFLPDPYSRTPGGRMYKTGDLVRYLPDGRLDYLGRLDHQVKLRGFRIELGEVESVLARHPSVRQALALVREDSPGDKRLVAYVTGDSPDASTLRTYLLQHLPEYMVPSAFVPLEALPLTPNGKIDRKALPVPEASALSRKVSRAPSTETERALAAIWAEVLRVESVGAEEDFFSLGGHSLLATQVISRIRASLGVELPLRALFEAPTVASLAERVQTTSRVKAPALLAVRRDGPLPASFAQQRLWVLDQIEPGSAAYNIPTALRLSGRLSSDALARALEALVLRHEALRTTFQASEDGPVQVISATPLSSLHTVDLGALPESEREAEAYRLAQEEARRPFDLAHGPLFRTSLLRLSDTEHVLVLTLHHIISDGWSMGVLVRELAALYESFVTGQQARLPALPVQYADYSAWQRDWLRGAVLQQQVDYWKQQLSGAPSALELPTDKPRPAMQSYRGASVPVHVSQAVSESLKALCQKEGATPFMVLLAAFQVLLSRYSGQDDISVGSPIAGRTRAETEGLIGFFINTLVLRSHLSDGSSFRELLSQVRTTTLAAYEHQDVPFEKLVEVLQPTRDLSRSALFQVMFTLQNTPSGELQLPGLSLRPVEHEGTTAKFELSLTLGEGPDGFGGALTYNTDLFEEATAARMMRQFQVLLEAIAAQPDTALRDLALIGKDEERLLLETWNPPGELPKDGSLLHTRLEAQARLTPSALAVADGTRSFTYDELMRRSNRLARHLRSLGVGPEVRVGVCLRRTVDLPVALLAVLKAGGTYAPLDPDYPSERLGYLLEDSCSALVISERSLLSALPQSRPQTLLLEELDSVLAAQSDEPLPSSADAENLAYLIYTSGSTGRPKGVAITHRSAALFITWALEVFPPDELQGVLAATSVCFDLSIFELFVPLSCGGRVFVVPNALYLPSFSRRDEVTLVNTVPSAIAELVRTGGLPRSVRVVNLAGEALPKRTVDALYALGHVERVLNLYGPSEDTTYSTFDEVPRNELRGPTIGRPLENTQAYVLDRHLRLVPLGVPGELYLAGDGLARGYLLRPELTAERFLPDPYSRTPGGRMYKTGDLVRYLPDGRLDYLGRLDHQVKLRGFRIELGEVESVLARHPSVRQALALVREDSPGDKRLVAYVTGDSPDASTLRTYLLQHLPEYMVPSAFVPLEALPLTPNGKIDRKALPVPEASALSRKVSRAPSTETERILAAIWAEVLRVESVGAEEDFFSLGGHSLLATQVISRIRSSLGVELPLRALFEAPTVASLAERVQTTSRVKAPALLPVRRDGPLPASFAQQRLWVLDQIEPGSTAYNIPTALRLSGRLSSDALARALEALVLRHEALRTTFQAGKDGPVQVISATPLSALHTVDLGALPESEREAYRLAQEEAHRPFDLAHGPLFRTSLLRLSDTEHVLVLTLHHIVSDGWSMGVLVRELAALYESFVTGQQARLPALPVQYADYAVWQRDWLRGAVLQQQVDYWKQQLSGAPSALELPTDKPRPAMQSYRGANLPVHLPQALSESLKALCQKEGVTPFMVLLAAFQVLLSRYSGQDDISVGSPIAGRTRAETEGLIGFFINTLVLRSHLSDGSSFRELLSQVRTTTLAAYEHQDVPFEKLVEVLQPTRDLSRSALFQVMFTLQNTPSGELQLPGLTLSPVEQEGTTAKFELSLTLGEGPDGFGGALTYNTDLFEEATAARMMRHFQVLLEAIAAHPHTALRDLPLLTSEERQQVLLAWNDTRADFPRESTLHSLFQAQALRTPDAVALAFEDSTLTYRQLDESSTRLALHLRSLGSGPSVRIALCLERSLEMVVALLAILKSGASWVPVDPEYPADRQSFMLEDSGARLLLTRSTLLQALPSTQAQVVTLDSVEALESLPLPPQGTALPQAEANSPAYIIYTSGSTGRPKGVQVAHRSAVNHMLWLQSAFAVGPSDCVLHKTPLSFDASVWELWVPLLAGARMAIAPPGAHRDGAALVRSVLHHQATLLQLVPSLLRVLLQEPALSRATHLRSIFCGGEALPSELGHSLRSVLPSASLVNLYGPTEATIDATSHTYSPDDSGPTVPIGRPVTNTQVYVVDSALRPVPVGVPGELLIGGDSLALGYLGRPELTAERFITHPFSSSPGARLYRTGDKVRWLANGTLEYLGRFDHQVKLRGFRIELGEVESVLSRHPSVRQALALVREDSPGDKRLVAYVIGDSPDASTLRAYLLQHLPEYMVPSAFVPLEALPLSPNGKIDRKALPAPEASHQQLEQAFVPPRDALELEVARVFEEVLDLRPIGARGHFFELGGHSLLAVRLLAVLAERTQRRLPVSVLFQAPTVEQLAAALRTEAGPWSPLVPIQREGSRRPFFCVHPVGGNVLAYAELARQLGPDQPFYGLQSQGLDGVQPPLETVEEMAACYIEVIRTVQPQGPYLLGGWSMGSVVAFEMARQLQQRGERVELLALIDPSPARAALEESDEGAIPDTAALFARDLGRITGLQLPELPTDAGPEELLRAILEEGRKSGVLIPEAGLPELRVLLQVYSANMRALHRYTPERLDGRLAVLRAADSRDAPGEGRDRGWGDKGAEGVELQEVPGDHYGLLQPPHVQVLAERLKELLDRTQALDTGVPRAG</sequence>
<dbReference type="Pfam" id="PF00668">
    <property type="entry name" value="Condensation"/>
    <property type="match status" value="7"/>
</dbReference>
<dbReference type="SMART" id="SM00823">
    <property type="entry name" value="PKS_PP"/>
    <property type="match status" value="7"/>
</dbReference>
<dbReference type="InterPro" id="IPR025110">
    <property type="entry name" value="AMP-bd_C"/>
</dbReference>
<evidence type="ECO:0000313" key="7">
    <source>
        <dbReference type="Proteomes" id="UP001207654"/>
    </source>
</evidence>
<dbReference type="PANTHER" id="PTHR45527:SF1">
    <property type="entry name" value="FATTY ACID SYNTHASE"/>
    <property type="match status" value="1"/>
</dbReference>
<dbReference type="Gene3D" id="3.30.559.10">
    <property type="entry name" value="Chloramphenicol acetyltransferase-like domain"/>
    <property type="match status" value="7"/>
</dbReference>
<comment type="cofactor">
    <cofactor evidence="1">
        <name>pantetheine 4'-phosphate</name>
        <dbReference type="ChEBI" id="CHEBI:47942"/>
    </cofactor>
</comment>
<organism evidence="6 7">
    <name type="scientific">Archangium lansingense</name>
    <dbReference type="NCBI Taxonomy" id="2995310"/>
    <lineage>
        <taxon>Bacteria</taxon>
        <taxon>Pseudomonadati</taxon>
        <taxon>Myxococcota</taxon>
        <taxon>Myxococcia</taxon>
        <taxon>Myxococcales</taxon>
        <taxon>Cystobacterineae</taxon>
        <taxon>Archangiaceae</taxon>
        <taxon>Archangium</taxon>
    </lineage>
</organism>
<evidence type="ECO:0000259" key="5">
    <source>
        <dbReference type="PROSITE" id="PS50075"/>
    </source>
</evidence>
<feature type="domain" description="Carrier" evidence="5">
    <location>
        <begin position="1009"/>
        <end position="1084"/>
    </location>
</feature>
<dbReference type="Gene3D" id="3.40.50.980">
    <property type="match status" value="14"/>
</dbReference>
<feature type="domain" description="Carrier" evidence="5">
    <location>
        <begin position="4185"/>
        <end position="4260"/>
    </location>
</feature>
<dbReference type="InterPro" id="IPR006162">
    <property type="entry name" value="Ppantetheine_attach_site"/>
</dbReference>
<dbReference type="PROSITE" id="PS00455">
    <property type="entry name" value="AMP_BINDING"/>
    <property type="match status" value="7"/>
</dbReference>
<feature type="domain" description="Carrier" evidence="5">
    <location>
        <begin position="3127"/>
        <end position="3202"/>
    </location>
</feature>
<dbReference type="RefSeq" id="WP_267537486.1">
    <property type="nucleotide sequence ID" value="NZ_JAPNKA010000001.1"/>
</dbReference>
<dbReference type="InterPro" id="IPR020806">
    <property type="entry name" value="PKS_PP-bd"/>
</dbReference>
<dbReference type="CDD" id="cd12117">
    <property type="entry name" value="A_NRPS_Srf_like"/>
    <property type="match status" value="3"/>
</dbReference>
<feature type="domain" description="Carrier" evidence="5">
    <location>
        <begin position="7339"/>
        <end position="7414"/>
    </location>
</feature>
<feature type="domain" description="Carrier" evidence="5">
    <location>
        <begin position="6282"/>
        <end position="6357"/>
    </location>
</feature>
<proteinExistence type="predicted"/>
<dbReference type="Pfam" id="PF13193">
    <property type="entry name" value="AMP-binding_C"/>
    <property type="match status" value="7"/>
</dbReference>
<dbReference type="CDD" id="cd05930">
    <property type="entry name" value="A_NRPS"/>
    <property type="match status" value="2"/>
</dbReference>
<dbReference type="InterPro" id="IPR000873">
    <property type="entry name" value="AMP-dep_synth/lig_dom"/>
</dbReference>
<keyword evidence="7" id="KW-1185">Reference proteome</keyword>
<accession>A0ABT4AAM6</accession>
<dbReference type="NCBIfam" id="TIGR01733">
    <property type="entry name" value="AA-adenyl-dom"/>
    <property type="match status" value="7"/>
</dbReference>
<dbReference type="SUPFAM" id="SSF52777">
    <property type="entry name" value="CoA-dependent acyltransferases"/>
    <property type="match status" value="14"/>
</dbReference>
<evidence type="ECO:0000313" key="6">
    <source>
        <dbReference type="EMBL" id="MCY1078721.1"/>
    </source>
</evidence>
<evidence type="ECO:0000256" key="1">
    <source>
        <dbReference type="ARBA" id="ARBA00001957"/>
    </source>
</evidence>
<dbReference type="InterPro" id="IPR036736">
    <property type="entry name" value="ACP-like_sf"/>
</dbReference>
<feature type="domain" description="Carrier" evidence="5">
    <location>
        <begin position="2068"/>
        <end position="2143"/>
    </location>
</feature>
<dbReference type="Gene3D" id="3.30.559.30">
    <property type="entry name" value="Nonribosomal peptide synthetase, condensation domain"/>
    <property type="match status" value="7"/>
</dbReference>
<gene>
    <name evidence="6" type="ORF">OV287_30080</name>
</gene>
<dbReference type="Pfam" id="PF00501">
    <property type="entry name" value="AMP-binding"/>
    <property type="match status" value="7"/>
</dbReference>
<feature type="region of interest" description="Disordered" evidence="4">
    <location>
        <begin position="22"/>
        <end position="50"/>
    </location>
</feature>
<dbReference type="InterPro" id="IPR020845">
    <property type="entry name" value="AMP-binding_CS"/>
</dbReference>
<keyword evidence="3" id="KW-0597">Phosphoprotein</keyword>
<dbReference type="Pfam" id="PF00550">
    <property type="entry name" value="PP-binding"/>
    <property type="match status" value="7"/>
</dbReference>
<dbReference type="PROSITE" id="PS00012">
    <property type="entry name" value="PHOSPHOPANTETHEINE"/>
    <property type="match status" value="6"/>
</dbReference>
<dbReference type="InterPro" id="IPR001031">
    <property type="entry name" value="Thioesterase"/>
</dbReference>
<dbReference type="InterPro" id="IPR009081">
    <property type="entry name" value="PP-bd_ACP"/>
</dbReference>
<dbReference type="Pfam" id="PF00975">
    <property type="entry name" value="Thioesterase"/>
    <property type="match status" value="1"/>
</dbReference>
<dbReference type="SUPFAM" id="SSF53474">
    <property type="entry name" value="alpha/beta-Hydrolases"/>
    <property type="match status" value="1"/>
</dbReference>
<feature type="domain" description="Carrier" evidence="5">
    <location>
        <begin position="5234"/>
        <end position="5309"/>
    </location>
</feature>
<keyword evidence="2" id="KW-0596">Phosphopantetheine</keyword>
<dbReference type="NCBIfam" id="NF004282">
    <property type="entry name" value="PRK05691.1"/>
    <property type="match status" value="7"/>
</dbReference>
<dbReference type="InterPro" id="IPR001242">
    <property type="entry name" value="Condensation_dom"/>
</dbReference>
<dbReference type="InterPro" id="IPR020802">
    <property type="entry name" value="TesA-like"/>
</dbReference>
<dbReference type="InterPro" id="IPR029058">
    <property type="entry name" value="AB_hydrolase_fold"/>
</dbReference>
<dbReference type="PANTHER" id="PTHR45527">
    <property type="entry name" value="NONRIBOSOMAL PEPTIDE SYNTHETASE"/>
    <property type="match status" value="1"/>
</dbReference>
<dbReference type="Gene3D" id="3.40.50.1820">
    <property type="entry name" value="alpha/beta hydrolase"/>
    <property type="match status" value="1"/>
</dbReference>
<evidence type="ECO:0000256" key="2">
    <source>
        <dbReference type="ARBA" id="ARBA00022450"/>
    </source>
</evidence>
<dbReference type="InterPro" id="IPR010071">
    <property type="entry name" value="AA_adenyl_dom"/>
</dbReference>
<dbReference type="SUPFAM" id="SSF56801">
    <property type="entry name" value="Acetyl-CoA synthetase-like"/>
    <property type="match status" value="7"/>
</dbReference>
<dbReference type="CDD" id="cd12115">
    <property type="entry name" value="A_NRPS_Sfm_like"/>
    <property type="match status" value="2"/>
</dbReference>
<dbReference type="Gene3D" id="3.30.300.30">
    <property type="match status" value="7"/>
</dbReference>
<comment type="caution">
    <text evidence="6">The sequence shown here is derived from an EMBL/GenBank/DDBJ whole genome shotgun (WGS) entry which is preliminary data.</text>
</comment>
<dbReference type="CDD" id="cd19531">
    <property type="entry name" value="LCL_NRPS-like"/>
    <property type="match status" value="7"/>
</dbReference>
<dbReference type="Proteomes" id="UP001207654">
    <property type="component" value="Unassembled WGS sequence"/>
</dbReference>
<dbReference type="Gene3D" id="1.10.1200.10">
    <property type="entry name" value="ACP-like"/>
    <property type="match status" value="7"/>
</dbReference>
<dbReference type="InterPro" id="IPR045851">
    <property type="entry name" value="AMP-bd_C_sf"/>
</dbReference>
<dbReference type="EMBL" id="JAPNKA010000001">
    <property type="protein sequence ID" value="MCY1078721.1"/>
    <property type="molecule type" value="Genomic_DNA"/>
</dbReference>
<dbReference type="PROSITE" id="PS50075">
    <property type="entry name" value="CARRIER"/>
    <property type="match status" value="7"/>
</dbReference>
<evidence type="ECO:0000256" key="4">
    <source>
        <dbReference type="SAM" id="MobiDB-lite"/>
    </source>
</evidence>
<dbReference type="SUPFAM" id="SSF47336">
    <property type="entry name" value="ACP-like"/>
    <property type="match status" value="7"/>
</dbReference>
<dbReference type="Gene3D" id="2.30.38.10">
    <property type="entry name" value="Luciferase, Domain 3"/>
    <property type="match status" value="7"/>
</dbReference>
<reference evidence="6 7" key="1">
    <citation type="submission" date="2022-11" db="EMBL/GenBank/DDBJ databases">
        <title>Minimal conservation of predation-associated metabolite biosynthetic gene clusters underscores biosynthetic potential of Myxococcota including descriptions for ten novel species: Archangium lansinium sp. nov., Myxococcus landrumus sp. nov., Nannocystis bai.</title>
        <authorList>
            <person name="Ahearne A."/>
            <person name="Stevens C."/>
            <person name="Phillips K."/>
        </authorList>
    </citation>
    <scope>NUCLEOTIDE SEQUENCE [LARGE SCALE GENOMIC DNA]</scope>
    <source>
        <strain evidence="6 7">MIWBW</strain>
    </source>
</reference>